<keyword evidence="2" id="KW-0547">Nucleotide-binding</keyword>
<dbReference type="EMBL" id="VAUV01000008">
    <property type="protein sequence ID" value="TLD70491.1"/>
    <property type="molecule type" value="Genomic_DNA"/>
</dbReference>
<dbReference type="PANTHER" id="PTHR30121:SF6">
    <property type="entry name" value="SLR6007 PROTEIN"/>
    <property type="match status" value="1"/>
</dbReference>
<dbReference type="Gene3D" id="3.40.50.300">
    <property type="entry name" value="P-loop containing nucleotide triphosphate hydrolases"/>
    <property type="match status" value="2"/>
</dbReference>
<comment type="caution">
    <text evidence="2">The sequence shown here is derived from an EMBL/GenBank/DDBJ whole genome shotgun (WGS) entry which is preliminary data.</text>
</comment>
<feature type="coiled-coil region" evidence="1">
    <location>
        <begin position="268"/>
        <end position="295"/>
    </location>
</feature>
<proteinExistence type="predicted"/>
<gene>
    <name evidence="2" type="ORF">FEM03_12255</name>
</gene>
<dbReference type="OrthoDB" id="9806951at2"/>
<dbReference type="AlphaFoldDB" id="A0A5R8KDW9"/>
<reference evidence="2 3" key="1">
    <citation type="submission" date="2019-05" db="EMBL/GenBank/DDBJ databases">
        <title>Verrucobacter flavum gen. nov., sp. nov. a new member of the family Verrucomicrobiaceae.</title>
        <authorList>
            <person name="Szuroczki S."/>
            <person name="Abbaszade G."/>
            <person name="Szabo A."/>
            <person name="Felfoldi T."/>
            <person name="Schumann P."/>
            <person name="Boka K."/>
            <person name="Keki Z."/>
            <person name="Toumi M."/>
            <person name="Toth E."/>
        </authorList>
    </citation>
    <scope>NUCLEOTIDE SEQUENCE [LARGE SCALE GENOMIC DNA]</scope>
    <source>
        <strain evidence="2 3">MG-N-17</strain>
    </source>
</reference>
<protein>
    <submittedName>
        <fullName evidence="2">ATP-binding protein</fullName>
    </submittedName>
</protein>
<dbReference type="Pfam" id="PF12846">
    <property type="entry name" value="AAA_10"/>
    <property type="match status" value="1"/>
</dbReference>
<accession>A0A5R8KDW9</accession>
<keyword evidence="2" id="KW-0067">ATP-binding</keyword>
<keyword evidence="3" id="KW-1185">Reference proteome</keyword>
<organism evidence="2 3">
    <name type="scientific">Phragmitibacter flavus</name>
    <dbReference type="NCBI Taxonomy" id="2576071"/>
    <lineage>
        <taxon>Bacteria</taxon>
        <taxon>Pseudomonadati</taxon>
        <taxon>Verrucomicrobiota</taxon>
        <taxon>Verrucomicrobiia</taxon>
        <taxon>Verrucomicrobiales</taxon>
        <taxon>Verrucomicrobiaceae</taxon>
        <taxon>Phragmitibacter</taxon>
    </lineage>
</organism>
<name>A0A5R8KDW9_9BACT</name>
<dbReference type="Proteomes" id="UP000306196">
    <property type="component" value="Unassembled WGS sequence"/>
</dbReference>
<evidence type="ECO:0000313" key="3">
    <source>
        <dbReference type="Proteomes" id="UP000306196"/>
    </source>
</evidence>
<dbReference type="GO" id="GO:0005524">
    <property type="term" value="F:ATP binding"/>
    <property type="evidence" value="ECO:0007669"/>
    <property type="project" value="UniProtKB-KW"/>
</dbReference>
<evidence type="ECO:0000256" key="1">
    <source>
        <dbReference type="SAM" id="Coils"/>
    </source>
</evidence>
<dbReference type="SUPFAM" id="SSF52540">
    <property type="entry name" value="P-loop containing nucleoside triphosphate hydrolases"/>
    <property type="match status" value="1"/>
</dbReference>
<dbReference type="InterPro" id="IPR027417">
    <property type="entry name" value="P-loop_NTPase"/>
</dbReference>
<dbReference type="InterPro" id="IPR051162">
    <property type="entry name" value="T4SS_component"/>
</dbReference>
<dbReference type="PANTHER" id="PTHR30121">
    <property type="entry name" value="UNCHARACTERIZED PROTEIN YJGR-RELATED"/>
    <property type="match status" value="1"/>
</dbReference>
<sequence>MFTKFAPANPILAGMPGVTGAHMVAPPPMPVTIFSMVAAASPTAAPPNGPSTPLWPPFAPPNTPIFRSLMLPSLSAEKFIEDVHSRVGAKTKAVLGRAAVSLALGESIPAEYKPPAGTGKDISWDALVGPLEDVFRVAIRSRAGKALDEPAFQREFRRAFEFGCMRMEQIWEFSGRDQARFVAELMRSTQHPGGTTPSPGLTSSRSTSTAIDQEVILQLLTDGQSWSINGEKTPNGLLIISGQSGRGKSQLALDLLAQLSRQGVRFLFFDLKGELEEADDDAQKAESRRKFLELTGARYLRLIDSNLPVNPLYPGKNKADTANIASRVAALVRAFGPQMGPNQETAIRDAYQQLKHPDFTSLVEQLKKNGQEGVAVSVLSKVVELNIFSRATSAERFEDWISHSNIIDLKRLDNETRVLVVAFILNFFIERLNKNLSVRNGIQPIQMVLFVDEAHNILPKDGKARLLEKLAREGRSWGFPLWLASQDADKFVSSDADFSEFASAGIHFSPQTLSTKEQKQILGGVVTQSLEKGEAVMCLGGKTTTGAARQFWREGGK</sequence>
<evidence type="ECO:0000313" key="2">
    <source>
        <dbReference type="EMBL" id="TLD70491.1"/>
    </source>
</evidence>
<keyword evidence="1" id="KW-0175">Coiled coil</keyword>